<keyword evidence="3" id="KW-0238">DNA-binding</keyword>
<dbReference type="OrthoDB" id="9813056at2"/>
<reference evidence="6 7" key="1">
    <citation type="submission" date="2019-12" db="EMBL/GenBank/DDBJ databases">
        <title>Shinella kummerowiae sp. nov., a symbiotic bacterium isolated from root nodules of the herbal legume Kummerowia stipulacea.</title>
        <authorList>
            <person name="Gao J."/>
        </authorList>
    </citation>
    <scope>NUCLEOTIDE SEQUENCE [LARGE SCALE GENOMIC DNA]</scope>
    <source>
        <strain evidence="6 7">CCBAU 25048</strain>
    </source>
</reference>
<dbReference type="GO" id="GO:0006351">
    <property type="term" value="P:DNA-templated transcription"/>
    <property type="evidence" value="ECO:0007669"/>
    <property type="project" value="TreeGrafter"/>
</dbReference>
<keyword evidence="7" id="KW-1185">Reference proteome</keyword>
<dbReference type="InterPro" id="IPR058163">
    <property type="entry name" value="LysR-type_TF_proteobact-type"/>
</dbReference>
<dbReference type="Proteomes" id="UP000435802">
    <property type="component" value="Unassembled WGS sequence"/>
</dbReference>
<accession>A0A6N8S8J7</accession>
<dbReference type="Gene3D" id="1.10.10.10">
    <property type="entry name" value="Winged helix-like DNA-binding domain superfamily/Winged helix DNA-binding domain"/>
    <property type="match status" value="1"/>
</dbReference>
<dbReference type="InterPro" id="IPR036388">
    <property type="entry name" value="WH-like_DNA-bd_sf"/>
</dbReference>
<dbReference type="CDD" id="cd08432">
    <property type="entry name" value="PBP2_GcdR_TrpI_HvrB_AmpR_like"/>
    <property type="match status" value="1"/>
</dbReference>
<comment type="caution">
    <text evidence="6">The sequence shown here is derived from an EMBL/GenBank/DDBJ whole genome shotgun (WGS) entry which is preliminary data.</text>
</comment>
<dbReference type="GO" id="GO:0043565">
    <property type="term" value="F:sequence-specific DNA binding"/>
    <property type="evidence" value="ECO:0007669"/>
    <property type="project" value="TreeGrafter"/>
</dbReference>
<sequence length="306" mass="33583">MVTFRHIPPTQFLKGFEAAARLESFSRAAEEVGLTQSAISHQMRLLEGQIGQPLFLRVGREVRLTDAGRDYHRTVRRCLDMMEEGYRRLEPYRKPGSVVIYAPQDFARRWLLPRLPALKVAAPACDPWLDTGGATVDFETMEVDIALIHAPEPPPGCESLLIARDRLSPVAEPALAATLRQPSDLLLAPLIHEESPIGWADWLAHAGIEAGKVWKGTNFSDSDMALAAAELSQGVVLASLFLAGDALAAGTLVRPFDAAVDSGRSWYALSSADRLDDGDVRDVWSWLGQQAAETETDQPVPRHDGR</sequence>
<evidence type="ECO:0000313" key="7">
    <source>
        <dbReference type="Proteomes" id="UP000435802"/>
    </source>
</evidence>
<dbReference type="AlphaFoldDB" id="A0A6N8S8J7"/>
<dbReference type="InterPro" id="IPR005119">
    <property type="entry name" value="LysR_subst-bd"/>
</dbReference>
<evidence type="ECO:0000256" key="1">
    <source>
        <dbReference type="ARBA" id="ARBA00009437"/>
    </source>
</evidence>
<evidence type="ECO:0000313" key="6">
    <source>
        <dbReference type="EMBL" id="MXN45269.1"/>
    </source>
</evidence>
<proteinExistence type="inferred from homology"/>
<protein>
    <submittedName>
        <fullName evidence="6">LysR family transcriptional regulator</fullName>
    </submittedName>
</protein>
<evidence type="ECO:0000256" key="3">
    <source>
        <dbReference type="ARBA" id="ARBA00023125"/>
    </source>
</evidence>
<dbReference type="GO" id="GO:0003700">
    <property type="term" value="F:DNA-binding transcription factor activity"/>
    <property type="evidence" value="ECO:0007669"/>
    <property type="project" value="InterPro"/>
</dbReference>
<dbReference type="SUPFAM" id="SSF53850">
    <property type="entry name" value="Periplasmic binding protein-like II"/>
    <property type="match status" value="1"/>
</dbReference>
<evidence type="ECO:0000256" key="2">
    <source>
        <dbReference type="ARBA" id="ARBA00023015"/>
    </source>
</evidence>
<dbReference type="PROSITE" id="PS50931">
    <property type="entry name" value="HTH_LYSR"/>
    <property type="match status" value="1"/>
</dbReference>
<evidence type="ECO:0000256" key="4">
    <source>
        <dbReference type="ARBA" id="ARBA00023163"/>
    </source>
</evidence>
<dbReference type="EMBL" id="WUMK01000003">
    <property type="protein sequence ID" value="MXN45269.1"/>
    <property type="molecule type" value="Genomic_DNA"/>
</dbReference>
<evidence type="ECO:0000259" key="5">
    <source>
        <dbReference type="PROSITE" id="PS50931"/>
    </source>
</evidence>
<dbReference type="InterPro" id="IPR000847">
    <property type="entry name" value="LysR_HTH_N"/>
</dbReference>
<dbReference type="FunFam" id="1.10.10.10:FF:000001">
    <property type="entry name" value="LysR family transcriptional regulator"/>
    <property type="match status" value="1"/>
</dbReference>
<gene>
    <name evidence="6" type="ORF">GR138_08710</name>
</gene>
<name>A0A6N8S8J7_9HYPH</name>
<dbReference type="SUPFAM" id="SSF46785">
    <property type="entry name" value="Winged helix' DNA-binding domain"/>
    <property type="match status" value="1"/>
</dbReference>
<keyword evidence="2" id="KW-0805">Transcription regulation</keyword>
<dbReference type="Gene3D" id="3.40.190.10">
    <property type="entry name" value="Periplasmic binding protein-like II"/>
    <property type="match status" value="2"/>
</dbReference>
<dbReference type="PRINTS" id="PR00039">
    <property type="entry name" value="HTHLYSR"/>
</dbReference>
<feature type="domain" description="HTH lysR-type" evidence="5">
    <location>
        <begin position="16"/>
        <end position="65"/>
    </location>
</feature>
<organism evidence="6 7">
    <name type="scientific">Shinella kummerowiae</name>
    <dbReference type="NCBI Taxonomy" id="417745"/>
    <lineage>
        <taxon>Bacteria</taxon>
        <taxon>Pseudomonadati</taxon>
        <taxon>Pseudomonadota</taxon>
        <taxon>Alphaproteobacteria</taxon>
        <taxon>Hyphomicrobiales</taxon>
        <taxon>Rhizobiaceae</taxon>
        <taxon>Shinella</taxon>
    </lineage>
</organism>
<comment type="similarity">
    <text evidence="1">Belongs to the LysR transcriptional regulatory family.</text>
</comment>
<dbReference type="Pfam" id="PF00126">
    <property type="entry name" value="HTH_1"/>
    <property type="match status" value="1"/>
</dbReference>
<dbReference type="Pfam" id="PF03466">
    <property type="entry name" value="LysR_substrate"/>
    <property type="match status" value="1"/>
</dbReference>
<keyword evidence="4" id="KW-0804">Transcription</keyword>
<dbReference type="PANTHER" id="PTHR30537">
    <property type="entry name" value="HTH-TYPE TRANSCRIPTIONAL REGULATOR"/>
    <property type="match status" value="1"/>
</dbReference>
<dbReference type="PANTHER" id="PTHR30537:SF79">
    <property type="entry name" value="TRANSCRIPTIONAL REGULATOR-RELATED"/>
    <property type="match status" value="1"/>
</dbReference>
<dbReference type="RefSeq" id="WP_160858410.1">
    <property type="nucleotide sequence ID" value="NZ_WUMK01000003.1"/>
</dbReference>
<dbReference type="InterPro" id="IPR036390">
    <property type="entry name" value="WH_DNA-bd_sf"/>
</dbReference>